<evidence type="ECO:0000313" key="1">
    <source>
        <dbReference type="EMBL" id="SFQ82200.1"/>
    </source>
</evidence>
<dbReference type="AlphaFoldDB" id="A0A1I6BMP6"/>
<accession>A0A1I6BMP6</accession>
<proteinExistence type="predicted"/>
<organism evidence="1 2">
    <name type="scientific">Hymenobacter arizonensis</name>
    <name type="common">Siccationidurans arizonensis</name>
    <dbReference type="NCBI Taxonomy" id="1227077"/>
    <lineage>
        <taxon>Bacteria</taxon>
        <taxon>Pseudomonadati</taxon>
        <taxon>Bacteroidota</taxon>
        <taxon>Cytophagia</taxon>
        <taxon>Cytophagales</taxon>
        <taxon>Hymenobacteraceae</taxon>
        <taxon>Hymenobacter</taxon>
    </lineage>
</organism>
<dbReference type="Proteomes" id="UP000199029">
    <property type="component" value="Unassembled WGS sequence"/>
</dbReference>
<protein>
    <submittedName>
        <fullName evidence="1">Uncharacterized protein</fullName>
    </submittedName>
</protein>
<gene>
    <name evidence="1" type="ORF">SAMN04515668_4759</name>
</gene>
<dbReference type="STRING" id="1227077.SAMN04515668_4759"/>
<reference evidence="2" key="1">
    <citation type="submission" date="2016-10" db="EMBL/GenBank/DDBJ databases">
        <authorList>
            <person name="Varghese N."/>
            <person name="Submissions S."/>
        </authorList>
    </citation>
    <scope>NUCLEOTIDE SEQUENCE [LARGE SCALE GENOMIC DNA]</scope>
    <source>
        <strain evidence="2">OR362-8,ATCC BAA-1266,JCM 13504</strain>
    </source>
</reference>
<evidence type="ECO:0000313" key="2">
    <source>
        <dbReference type="Proteomes" id="UP000199029"/>
    </source>
</evidence>
<dbReference type="EMBL" id="FOXS01000010">
    <property type="protein sequence ID" value="SFQ82200.1"/>
    <property type="molecule type" value="Genomic_DNA"/>
</dbReference>
<sequence length="151" mass="16477">MIGIISNHYHNLFGRAGSTRVNICQSTFNKRYTPGCVSSWCPRLGAAPFTVRPADPTRVPRRGYLAPVMTLDDYRALPYERQLVAALNAGTFLARRHEAARAVNLYHLFTFFVEVVYDPAANALVGLHAFRDPAGLAPYAAGVTLPDGLGG</sequence>
<name>A0A1I6BMP6_HYMAR</name>
<keyword evidence="2" id="KW-1185">Reference proteome</keyword>